<dbReference type="InterPro" id="IPR036291">
    <property type="entry name" value="NAD(P)-bd_dom_sf"/>
</dbReference>
<keyword evidence="1" id="KW-0560">Oxidoreductase</keyword>
<gene>
    <name evidence="2" type="ORF">JAAARDRAFT_60459</name>
</gene>
<name>A0A067PT59_9AGAM</name>
<keyword evidence="3" id="KW-1185">Reference proteome</keyword>
<dbReference type="HOGENOM" id="CLU_010194_44_6_1"/>
<accession>A0A067PT59</accession>
<dbReference type="PRINTS" id="PR00081">
    <property type="entry name" value="GDHRDH"/>
</dbReference>
<evidence type="ECO:0000313" key="3">
    <source>
        <dbReference type="Proteomes" id="UP000027265"/>
    </source>
</evidence>
<dbReference type="Pfam" id="PF00106">
    <property type="entry name" value="adh_short"/>
    <property type="match status" value="1"/>
</dbReference>
<dbReference type="Gene3D" id="3.40.50.720">
    <property type="entry name" value="NAD(P)-binding Rossmann-like Domain"/>
    <property type="match status" value="1"/>
</dbReference>
<proteinExistence type="predicted"/>
<dbReference type="SUPFAM" id="SSF51735">
    <property type="entry name" value="NAD(P)-binding Rossmann-fold domains"/>
    <property type="match status" value="1"/>
</dbReference>
<dbReference type="GO" id="GO:0016491">
    <property type="term" value="F:oxidoreductase activity"/>
    <property type="evidence" value="ECO:0007669"/>
    <property type="project" value="UniProtKB-KW"/>
</dbReference>
<evidence type="ECO:0000256" key="1">
    <source>
        <dbReference type="ARBA" id="ARBA00023002"/>
    </source>
</evidence>
<dbReference type="EMBL" id="KL197728">
    <property type="protein sequence ID" value="KDQ54457.1"/>
    <property type="molecule type" value="Genomic_DNA"/>
</dbReference>
<dbReference type="InParanoid" id="A0A067PT59"/>
<reference evidence="3" key="1">
    <citation type="journal article" date="2014" name="Proc. Natl. Acad. Sci. U.S.A.">
        <title>Extensive sampling of basidiomycete genomes demonstrates inadequacy of the white-rot/brown-rot paradigm for wood decay fungi.</title>
        <authorList>
            <person name="Riley R."/>
            <person name="Salamov A.A."/>
            <person name="Brown D.W."/>
            <person name="Nagy L.G."/>
            <person name="Floudas D."/>
            <person name="Held B.W."/>
            <person name="Levasseur A."/>
            <person name="Lombard V."/>
            <person name="Morin E."/>
            <person name="Otillar R."/>
            <person name="Lindquist E.A."/>
            <person name="Sun H."/>
            <person name="LaButti K.M."/>
            <person name="Schmutz J."/>
            <person name="Jabbour D."/>
            <person name="Luo H."/>
            <person name="Baker S.E."/>
            <person name="Pisabarro A.G."/>
            <person name="Walton J.D."/>
            <person name="Blanchette R.A."/>
            <person name="Henrissat B."/>
            <person name="Martin F."/>
            <person name="Cullen D."/>
            <person name="Hibbett D.S."/>
            <person name="Grigoriev I.V."/>
        </authorList>
    </citation>
    <scope>NUCLEOTIDE SEQUENCE [LARGE SCALE GENOMIC DNA]</scope>
    <source>
        <strain evidence="3">MUCL 33604</strain>
    </source>
</reference>
<protein>
    <recommendedName>
        <fullName evidence="4">NAD(P)-binding protein</fullName>
    </recommendedName>
</protein>
<dbReference type="OrthoDB" id="191139at2759"/>
<dbReference type="PANTHER" id="PTHR43157:SF31">
    <property type="entry name" value="PHOSPHATIDYLINOSITOL-GLYCAN BIOSYNTHESIS CLASS F PROTEIN"/>
    <property type="match status" value="1"/>
</dbReference>
<organism evidence="2 3">
    <name type="scientific">Jaapia argillacea MUCL 33604</name>
    <dbReference type="NCBI Taxonomy" id="933084"/>
    <lineage>
        <taxon>Eukaryota</taxon>
        <taxon>Fungi</taxon>
        <taxon>Dikarya</taxon>
        <taxon>Basidiomycota</taxon>
        <taxon>Agaricomycotina</taxon>
        <taxon>Agaricomycetes</taxon>
        <taxon>Agaricomycetidae</taxon>
        <taxon>Jaapiales</taxon>
        <taxon>Jaapiaceae</taxon>
        <taxon>Jaapia</taxon>
    </lineage>
</organism>
<evidence type="ECO:0000313" key="2">
    <source>
        <dbReference type="EMBL" id="KDQ54457.1"/>
    </source>
</evidence>
<sequence>MDTVNPATLLSKRFRPNEIPDLTSRVAIVTGGSAGIGYYDAIELAKKNAKVIIISATLERGKQAESEMNNHITSEGGKGSVEWIGLDLGDLKATDEVAKRLAKDLARLDILILNAGIGQGTPGFTKDGLGNHYGVNNLAHYVLSLRLLSLMEKTATSGLAQPTTVRIVFQTSELHRMAPSDVQFASKEEVSGPDRDPVVLYGRSKLGMILNGRALATRKLNRSAGKIVVISVHPGTVDTDLQEAWSRSYGWLGKLINPISRKVGKSALEGAEASLWAATSDEINESNWQDYQGNYYSEAKGKAGTESNPAKDMKLADNYWSLCARLSKEILGEELN</sequence>
<dbReference type="STRING" id="933084.A0A067PT59"/>
<dbReference type="InterPro" id="IPR002347">
    <property type="entry name" value="SDR_fam"/>
</dbReference>
<evidence type="ECO:0008006" key="4">
    <source>
        <dbReference type="Google" id="ProtNLM"/>
    </source>
</evidence>
<dbReference type="AlphaFoldDB" id="A0A067PT59"/>
<dbReference type="PANTHER" id="PTHR43157">
    <property type="entry name" value="PHOSPHATIDYLINOSITOL-GLYCAN BIOSYNTHESIS CLASS F PROTEIN-RELATED"/>
    <property type="match status" value="1"/>
</dbReference>
<dbReference type="Proteomes" id="UP000027265">
    <property type="component" value="Unassembled WGS sequence"/>
</dbReference>